<dbReference type="EMBL" id="LQYI01000063">
    <property type="protein sequence ID" value="KYC68001.1"/>
    <property type="molecule type" value="Genomic_DNA"/>
</dbReference>
<protein>
    <submittedName>
        <fullName evidence="1">Uncharacterized protein</fullName>
    </submittedName>
</protein>
<evidence type="ECO:0000313" key="1">
    <source>
        <dbReference type="EMBL" id="KYC68001.1"/>
    </source>
</evidence>
<dbReference type="PATRIC" id="fig|1398.25.peg.3291"/>
<dbReference type="AlphaFoldDB" id="A0A150KDU4"/>
<sequence>MGPVMASVLSFMKRMKDILIRGWEGTEKDPRVTTSNCFLEWLQKTKHTGVKKPMPG</sequence>
<dbReference type="Proteomes" id="UP000075304">
    <property type="component" value="Unassembled WGS sequence"/>
</dbReference>
<evidence type="ECO:0000313" key="2">
    <source>
        <dbReference type="Proteomes" id="UP000075304"/>
    </source>
</evidence>
<reference evidence="1 2" key="1">
    <citation type="submission" date="2016-01" db="EMBL/GenBank/DDBJ databases">
        <title>Genome Sequences of Twelve Sporeforming Bacillus Species Isolated from Foods.</title>
        <authorList>
            <person name="Berendsen E.M."/>
            <person name="Wells-Bennik M.H."/>
            <person name="Krawcyk A.O."/>
            <person name="De Jong A."/>
            <person name="Holsappel S."/>
            <person name="Eijlander R.T."/>
            <person name="Kuipers O.P."/>
        </authorList>
    </citation>
    <scope>NUCLEOTIDE SEQUENCE [LARGE SCALE GENOMIC DNA]</scope>
    <source>
        <strain evidence="1 2">B4099</strain>
    </source>
</reference>
<proteinExistence type="predicted"/>
<accession>A0A150KDU4</accession>
<gene>
    <name evidence="1" type="ORF">B4099_1586</name>
</gene>
<comment type="caution">
    <text evidence="1">The sequence shown here is derived from an EMBL/GenBank/DDBJ whole genome shotgun (WGS) entry which is preliminary data.</text>
</comment>
<organism evidence="1 2">
    <name type="scientific">Heyndrickxia coagulans</name>
    <name type="common">Weizmannia coagulans</name>
    <dbReference type="NCBI Taxonomy" id="1398"/>
    <lineage>
        <taxon>Bacteria</taxon>
        <taxon>Bacillati</taxon>
        <taxon>Bacillota</taxon>
        <taxon>Bacilli</taxon>
        <taxon>Bacillales</taxon>
        <taxon>Bacillaceae</taxon>
        <taxon>Heyndrickxia</taxon>
    </lineage>
</organism>
<name>A0A150KDU4_HEYCO</name>